<reference evidence="3" key="1">
    <citation type="submission" date="2017-09" db="EMBL/GenBank/DDBJ databases">
        <title>Depth-based differentiation of microbial function through sediment-hosted aquifers and enrichment of novel symbionts in the deep terrestrial subsurface.</title>
        <authorList>
            <person name="Probst A.J."/>
            <person name="Ladd B."/>
            <person name="Jarett J.K."/>
            <person name="Geller-Mcgrath D.E."/>
            <person name="Sieber C.M.K."/>
            <person name="Emerson J.B."/>
            <person name="Anantharaman K."/>
            <person name="Thomas B.C."/>
            <person name="Malmstrom R."/>
            <person name="Stieglmeier M."/>
            <person name="Klingl A."/>
            <person name="Woyke T."/>
            <person name="Ryan C.M."/>
            <person name="Banfield J.F."/>
        </authorList>
    </citation>
    <scope>NUCLEOTIDE SEQUENCE [LARGE SCALE GENOMIC DNA]</scope>
</reference>
<dbReference type="PANTHER" id="PTHR45228:SF4">
    <property type="entry name" value="LIPOPROTEIN"/>
    <property type="match status" value="1"/>
</dbReference>
<dbReference type="SMART" id="SM00471">
    <property type="entry name" value="HDc"/>
    <property type="match status" value="1"/>
</dbReference>
<organism evidence="2 3">
    <name type="scientific">Candidatus Aquicultor secundus</name>
    <dbReference type="NCBI Taxonomy" id="1973895"/>
    <lineage>
        <taxon>Bacteria</taxon>
        <taxon>Bacillati</taxon>
        <taxon>Actinomycetota</taxon>
        <taxon>Candidatus Aquicultoria</taxon>
        <taxon>Candidatus Aquicultorales</taxon>
        <taxon>Candidatus Aquicultoraceae</taxon>
        <taxon>Candidatus Aquicultor</taxon>
    </lineage>
</organism>
<gene>
    <name evidence="2" type="ORF">COY37_03890</name>
</gene>
<protein>
    <recommendedName>
        <fullName evidence="1">HD-GYP domain-containing protein</fullName>
    </recommendedName>
</protein>
<dbReference type="PROSITE" id="PS51832">
    <property type="entry name" value="HD_GYP"/>
    <property type="match status" value="1"/>
</dbReference>
<evidence type="ECO:0000259" key="1">
    <source>
        <dbReference type="PROSITE" id="PS51832"/>
    </source>
</evidence>
<dbReference type="InterPro" id="IPR052020">
    <property type="entry name" value="Cyclic_di-GMP/3'3'-cGAMP_PDE"/>
</dbReference>
<dbReference type="InterPro" id="IPR003607">
    <property type="entry name" value="HD/PDEase_dom"/>
</dbReference>
<dbReference type="EMBL" id="PFNG01000092">
    <property type="protein sequence ID" value="PIZ40374.1"/>
    <property type="molecule type" value="Genomic_DNA"/>
</dbReference>
<feature type="domain" description="HD-GYP" evidence="1">
    <location>
        <begin position="62"/>
        <end position="257"/>
    </location>
</feature>
<dbReference type="PANTHER" id="PTHR45228">
    <property type="entry name" value="CYCLIC DI-GMP PHOSPHODIESTERASE TM_0186-RELATED"/>
    <property type="match status" value="1"/>
</dbReference>
<sequence>MKQRNVIDHVIEIIEDLISGDSSSRTNVPKSSDFYGLGQAVNTLAEHYQMAQETISILNRQLKENNLDVIMALIEALNAKDPYTRGHCERVPVYASLIARRLGLTEEELDAIHLASYLHDIGKIGIPDDILNKPSDLTREEYEQVKAHALISSQIVSQIPNLSHIASMVLHHHEHHNGAGYPDGLSGDEIPLGSRILAIADAFDAMTSSRPYCLPIKPQEALQEIKRCAGRQFDPDLAHLFADAYTKAYGNRIPNVKAS</sequence>
<dbReference type="InterPro" id="IPR037522">
    <property type="entry name" value="HD_GYP_dom"/>
</dbReference>
<dbReference type="CDD" id="cd00077">
    <property type="entry name" value="HDc"/>
    <property type="match status" value="1"/>
</dbReference>
<dbReference type="Pfam" id="PF13487">
    <property type="entry name" value="HD_5"/>
    <property type="match status" value="1"/>
</dbReference>
<proteinExistence type="predicted"/>
<dbReference type="AlphaFoldDB" id="A0A2M7T8U1"/>
<evidence type="ECO:0000313" key="2">
    <source>
        <dbReference type="EMBL" id="PIZ40374.1"/>
    </source>
</evidence>
<comment type="caution">
    <text evidence="2">The sequence shown here is derived from an EMBL/GenBank/DDBJ whole genome shotgun (WGS) entry which is preliminary data.</text>
</comment>
<evidence type="ECO:0000313" key="3">
    <source>
        <dbReference type="Proteomes" id="UP000230956"/>
    </source>
</evidence>
<dbReference type="Proteomes" id="UP000230956">
    <property type="component" value="Unassembled WGS sequence"/>
</dbReference>
<name>A0A2M7T8U1_9ACTN</name>
<dbReference type="SUPFAM" id="SSF109604">
    <property type="entry name" value="HD-domain/PDEase-like"/>
    <property type="match status" value="1"/>
</dbReference>
<accession>A0A2M7T8U1</accession>
<dbReference type="RefSeq" id="WP_286976227.1">
    <property type="nucleotide sequence ID" value="NZ_PEXG01000238.1"/>
</dbReference>
<dbReference type="Gene3D" id="1.10.3210.10">
    <property type="entry name" value="Hypothetical protein af1432"/>
    <property type="match status" value="1"/>
</dbReference>